<dbReference type="Proteomes" id="UP001215280">
    <property type="component" value="Unassembled WGS sequence"/>
</dbReference>
<evidence type="ECO:0000313" key="2">
    <source>
        <dbReference type="Proteomes" id="UP001215280"/>
    </source>
</evidence>
<organism evidence="1 2">
    <name type="scientific">Mycena maculata</name>
    <dbReference type="NCBI Taxonomy" id="230809"/>
    <lineage>
        <taxon>Eukaryota</taxon>
        <taxon>Fungi</taxon>
        <taxon>Dikarya</taxon>
        <taxon>Basidiomycota</taxon>
        <taxon>Agaricomycotina</taxon>
        <taxon>Agaricomycetes</taxon>
        <taxon>Agaricomycetidae</taxon>
        <taxon>Agaricales</taxon>
        <taxon>Marasmiineae</taxon>
        <taxon>Mycenaceae</taxon>
        <taxon>Mycena</taxon>
    </lineage>
</organism>
<dbReference type="EMBL" id="JARJLG010000018">
    <property type="protein sequence ID" value="KAJ7772930.1"/>
    <property type="molecule type" value="Genomic_DNA"/>
</dbReference>
<gene>
    <name evidence="1" type="ORF">DFH07DRAFT_767785</name>
</gene>
<keyword evidence="2" id="KW-1185">Reference proteome</keyword>
<proteinExistence type="predicted"/>
<sequence length="225" mass="25563">MGWTQLFCREEHHLFAREFKYSVGAKFTKSVAQVLCYDGHQFTYHVAASLTKTAGKTIQEQVLSIFSGYNNVIGLYAKRSIARGNTGDVGRQTAWFSAQDRCGSQDVEIVNHSSTEGWWTAVRLGFESEDINAWPNGEKQHVTLPLAADSLAKEVITIQHSDLEEDPNPTWKPWIPDELLSDEEIQEQNVEKITLVDKFGLQLQRFGCICETCGKFKKEMVQDWI</sequence>
<name>A0AAD7NS48_9AGAR</name>
<dbReference type="AlphaFoldDB" id="A0AAD7NS48"/>
<protein>
    <submittedName>
        <fullName evidence="1">Uncharacterized protein</fullName>
    </submittedName>
</protein>
<evidence type="ECO:0000313" key="1">
    <source>
        <dbReference type="EMBL" id="KAJ7772930.1"/>
    </source>
</evidence>
<reference evidence="1" key="1">
    <citation type="submission" date="2023-03" db="EMBL/GenBank/DDBJ databases">
        <title>Massive genome expansion in bonnet fungi (Mycena s.s.) driven by repeated elements and novel gene families across ecological guilds.</title>
        <authorList>
            <consortium name="Lawrence Berkeley National Laboratory"/>
            <person name="Harder C.B."/>
            <person name="Miyauchi S."/>
            <person name="Viragh M."/>
            <person name="Kuo A."/>
            <person name="Thoen E."/>
            <person name="Andreopoulos B."/>
            <person name="Lu D."/>
            <person name="Skrede I."/>
            <person name="Drula E."/>
            <person name="Henrissat B."/>
            <person name="Morin E."/>
            <person name="Kohler A."/>
            <person name="Barry K."/>
            <person name="LaButti K."/>
            <person name="Morin E."/>
            <person name="Salamov A."/>
            <person name="Lipzen A."/>
            <person name="Mereny Z."/>
            <person name="Hegedus B."/>
            <person name="Baldrian P."/>
            <person name="Stursova M."/>
            <person name="Weitz H."/>
            <person name="Taylor A."/>
            <person name="Grigoriev I.V."/>
            <person name="Nagy L.G."/>
            <person name="Martin F."/>
            <person name="Kauserud H."/>
        </authorList>
    </citation>
    <scope>NUCLEOTIDE SEQUENCE</scope>
    <source>
        <strain evidence="1">CBHHK188m</strain>
    </source>
</reference>
<accession>A0AAD7NS48</accession>
<comment type="caution">
    <text evidence="1">The sequence shown here is derived from an EMBL/GenBank/DDBJ whole genome shotgun (WGS) entry which is preliminary data.</text>
</comment>